<feature type="transmembrane region" description="Helical" evidence="1">
    <location>
        <begin position="23"/>
        <end position="45"/>
    </location>
</feature>
<sequence length="71" mass="8212">MGIRRECNVVSGAPKIRLTKKQIFFHVMIQMVCYLTIPIGTILYIPTMRERRGEIRYGIDVPLIKTSKTTD</sequence>
<reference evidence="2" key="1">
    <citation type="submission" date="2022-01" db="EMBL/GenBank/DDBJ databases">
        <authorList>
            <person name="King R."/>
        </authorList>
    </citation>
    <scope>NUCLEOTIDE SEQUENCE</scope>
</reference>
<dbReference type="EMBL" id="OU900096">
    <property type="protein sequence ID" value="CAG9860843.1"/>
    <property type="molecule type" value="Genomic_DNA"/>
</dbReference>
<proteinExistence type="predicted"/>
<dbReference type="Proteomes" id="UP001153712">
    <property type="component" value="Chromosome 3"/>
</dbReference>
<evidence type="ECO:0000313" key="3">
    <source>
        <dbReference type="Proteomes" id="UP001153712"/>
    </source>
</evidence>
<dbReference type="OrthoDB" id="6697088at2759"/>
<gene>
    <name evidence="2" type="ORF">PHYEVI_LOCUS7191</name>
</gene>
<organism evidence="2 3">
    <name type="scientific">Phyllotreta striolata</name>
    <name type="common">Striped flea beetle</name>
    <name type="synonym">Crioceris striolata</name>
    <dbReference type="NCBI Taxonomy" id="444603"/>
    <lineage>
        <taxon>Eukaryota</taxon>
        <taxon>Metazoa</taxon>
        <taxon>Ecdysozoa</taxon>
        <taxon>Arthropoda</taxon>
        <taxon>Hexapoda</taxon>
        <taxon>Insecta</taxon>
        <taxon>Pterygota</taxon>
        <taxon>Neoptera</taxon>
        <taxon>Endopterygota</taxon>
        <taxon>Coleoptera</taxon>
        <taxon>Polyphaga</taxon>
        <taxon>Cucujiformia</taxon>
        <taxon>Chrysomeloidea</taxon>
        <taxon>Chrysomelidae</taxon>
        <taxon>Galerucinae</taxon>
        <taxon>Alticini</taxon>
        <taxon>Phyllotreta</taxon>
    </lineage>
</organism>
<keyword evidence="1" id="KW-0472">Membrane</keyword>
<dbReference type="AlphaFoldDB" id="A0A9N9XPJ6"/>
<protein>
    <submittedName>
        <fullName evidence="2">Uncharacterized protein</fullName>
    </submittedName>
</protein>
<evidence type="ECO:0000256" key="1">
    <source>
        <dbReference type="SAM" id="Phobius"/>
    </source>
</evidence>
<name>A0A9N9XPJ6_PHYSR</name>
<evidence type="ECO:0000313" key="2">
    <source>
        <dbReference type="EMBL" id="CAG9860843.1"/>
    </source>
</evidence>
<keyword evidence="1" id="KW-1133">Transmembrane helix</keyword>
<keyword evidence="1" id="KW-0812">Transmembrane</keyword>
<keyword evidence="3" id="KW-1185">Reference proteome</keyword>
<accession>A0A9N9XPJ6</accession>